<organism evidence="8 9">
    <name type="scientific">Sphingomonas ursincola</name>
    <dbReference type="NCBI Taxonomy" id="56361"/>
    <lineage>
        <taxon>Bacteria</taxon>
        <taxon>Pseudomonadati</taxon>
        <taxon>Pseudomonadota</taxon>
        <taxon>Alphaproteobacteria</taxon>
        <taxon>Sphingomonadales</taxon>
        <taxon>Sphingomonadaceae</taxon>
        <taxon>Sphingomonas</taxon>
    </lineage>
</organism>
<evidence type="ECO:0000256" key="2">
    <source>
        <dbReference type="ARBA" id="ARBA00022723"/>
    </source>
</evidence>
<dbReference type="GO" id="GO:0016491">
    <property type="term" value="F:oxidoreductase activity"/>
    <property type="evidence" value="ECO:0007669"/>
    <property type="project" value="UniProtKB-KW"/>
</dbReference>
<feature type="domain" description="4Fe-4S Mo/W bis-MGD-type" evidence="7">
    <location>
        <begin position="3"/>
        <end position="59"/>
    </location>
</feature>
<evidence type="ECO:0000256" key="6">
    <source>
        <dbReference type="SAM" id="MobiDB-lite"/>
    </source>
</evidence>
<dbReference type="Gene3D" id="3.40.50.740">
    <property type="match status" value="1"/>
</dbReference>
<evidence type="ECO:0000256" key="3">
    <source>
        <dbReference type="ARBA" id="ARBA00023002"/>
    </source>
</evidence>
<evidence type="ECO:0000313" key="9">
    <source>
        <dbReference type="Proteomes" id="UP000589292"/>
    </source>
</evidence>
<dbReference type="RefSeq" id="WP_181267232.1">
    <property type="nucleotide sequence ID" value="NZ_BAAAGB010000001.1"/>
</dbReference>
<evidence type="ECO:0000256" key="4">
    <source>
        <dbReference type="ARBA" id="ARBA00023004"/>
    </source>
</evidence>
<dbReference type="GO" id="GO:1990204">
    <property type="term" value="C:oxidoreductase complex"/>
    <property type="evidence" value="ECO:0007669"/>
    <property type="project" value="UniProtKB-ARBA"/>
</dbReference>
<dbReference type="PROSITE" id="PS51669">
    <property type="entry name" value="4FE4S_MOW_BIS_MGD"/>
    <property type="match status" value="1"/>
</dbReference>
<dbReference type="InterPro" id="IPR006656">
    <property type="entry name" value="Mopterin_OxRdtase"/>
</dbReference>
<dbReference type="PANTHER" id="PTHR43105">
    <property type="entry name" value="RESPIRATORY NITRATE REDUCTASE"/>
    <property type="match status" value="1"/>
</dbReference>
<sequence>MSENWKPTACVICSLNCGLEVQTEGGKITRIRADKNHPVSQGYLCEKAQRMDAYQQGRDRLSSPMRRRPDGSYEAIDWDTAIAEVAARLAAVRDAHGGESILYYGGGAQANHLPGVYSQSTLAALGVRYRSNALAQEKTGEAWVQARMFGCGMHHDFEHAEVALFIGKNPWQSHGFPRARLVLREIAADPNRAMIVIDPRRSETAAMADYHLAIRPGTDAWCLAALAAILVQEGLENREWMQAHVVNEGPVLDALSRIPVSAFADVCGVDETLLRAAAWRMATAETLASMEDLGMQMGVHSTLGSYLHRLIIGLTGAFGRKGTSYAFVPFRPLGSGGGGGASGKTSSTSAPGERNFRRSPVTGFPVIMGLIPCNAISEEILTDHPHRFRAMIIESSNPVHSLADTARMREALRALDVSVVIDIAMTETAREADYVLPAASQFEKAEASFFNFEPEANAFHLRRPLFPPREGTLEEGAIHARLCAALGAFGEAEIAPLRAAAQQSLDHLAMAFMQVMGANPGLMRVASALLYSALGPALPEGMGNAAGIWGVAQLFTGAFQREAERAGFVGPLAGNRLFEAILDSPSGVVFARQDAEDSWQRLRSPGGQINLYIPEMVEALQALDPQGPPRDPDYPFILSAGERRTETSNTSIRNPDWLRKGELVSTLRVHPEDAAMLGLADGAPVDIITRRSRARTLVELHEGSRRGHVSLPNGLGLDVLSPGGEVQRHGVALNELTDYRWRDPIVGTPWHKYVPARIEPVG</sequence>
<keyword evidence="5" id="KW-0411">Iron-sulfur</keyword>
<name>A0A7V8U8U5_9SPHN</name>
<keyword evidence="3" id="KW-0560">Oxidoreductase</keyword>
<dbReference type="Gene3D" id="3.40.228.10">
    <property type="entry name" value="Dimethylsulfoxide Reductase, domain 2"/>
    <property type="match status" value="1"/>
</dbReference>
<dbReference type="GO" id="GO:0016020">
    <property type="term" value="C:membrane"/>
    <property type="evidence" value="ECO:0007669"/>
    <property type="project" value="TreeGrafter"/>
</dbReference>
<feature type="compositionally biased region" description="Low complexity" evidence="6">
    <location>
        <begin position="343"/>
        <end position="352"/>
    </location>
</feature>
<keyword evidence="2" id="KW-0479">Metal-binding</keyword>
<protein>
    <submittedName>
        <fullName evidence="8">Molybdopterin oxidoreductase family protein</fullName>
    </submittedName>
</protein>
<dbReference type="GO" id="GO:0046872">
    <property type="term" value="F:metal ion binding"/>
    <property type="evidence" value="ECO:0007669"/>
    <property type="project" value="UniProtKB-KW"/>
</dbReference>
<dbReference type="EMBL" id="VDES01000002">
    <property type="protein sequence ID" value="MBA1374394.1"/>
    <property type="molecule type" value="Genomic_DNA"/>
</dbReference>
<dbReference type="Gene3D" id="2.40.40.20">
    <property type="match status" value="1"/>
</dbReference>
<dbReference type="Proteomes" id="UP000589292">
    <property type="component" value="Unassembled WGS sequence"/>
</dbReference>
<dbReference type="InterPro" id="IPR006655">
    <property type="entry name" value="Mopterin_OxRdtase_prok_CS"/>
</dbReference>
<keyword evidence="9" id="KW-1185">Reference proteome</keyword>
<comment type="caution">
    <text evidence="8">The sequence shown here is derived from an EMBL/GenBank/DDBJ whole genome shotgun (WGS) entry which is preliminary data.</text>
</comment>
<dbReference type="PROSITE" id="PS00490">
    <property type="entry name" value="MOLYBDOPTERIN_PROK_2"/>
    <property type="match status" value="1"/>
</dbReference>
<keyword evidence="1" id="KW-0004">4Fe-4S</keyword>
<gene>
    <name evidence="8" type="ORF">FG486_08590</name>
</gene>
<dbReference type="SMART" id="SM00926">
    <property type="entry name" value="Molybdop_Fe4S4"/>
    <property type="match status" value="1"/>
</dbReference>
<reference evidence="8 9" key="1">
    <citation type="journal article" date="1994" name="Int. J. Syst. Bacteriol.">
        <title>Phylogenetic positions of novel aerobic, bacteriochlorophyll a-containing bacteria and description of Roseococcus thiosulfatophilus gen. nov., sp. nov., Erythromicrobium ramosum gen. nov., sp. nov., and Erythrobacter litoralis sp. nov.</title>
        <authorList>
            <person name="Yurkov V."/>
            <person name="Stackebrandt E."/>
            <person name="Holmes A."/>
            <person name="Fuerst J.A."/>
            <person name="Hugenholtz P."/>
            <person name="Golecki J."/>
            <person name="Gad'on N."/>
            <person name="Gorlenko V.M."/>
            <person name="Kompantseva E.I."/>
            <person name="Drews G."/>
        </authorList>
    </citation>
    <scope>NUCLEOTIDE SEQUENCE [LARGE SCALE GENOMIC DNA]</scope>
    <source>
        <strain evidence="8 9">KR-99</strain>
    </source>
</reference>
<dbReference type="GO" id="GO:0051539">
    <property type="term" value="F:4 iron, 4 sulfur cluster binding"/>
    <property type="evidence" value="ECO:0007669"/>
    <property type="project" value="UniProtKB-KW"/>
</dbReference>
<dbReference type="SUPFAM" id="SSF50692">
    <property type="entry name" value="ADC-like"/>
    <property type="match status" value="1"/>
</dbReference>
<dbReference type="GO" id="GO:0043546">
    <property type="term" value="F:molybdopterin cofactor binding"/>
    <property type="evidence" value="ECO:0007669"/>
    <property type="project" value="InterPro"/>
</dbReference>
<dbReference type="Pfam" id="PF04879">
    <property type="entry name" value="Molybdop_Fe4S4"/>
    <property type="match status" value="1"/>
</dbReference>
<dbReference type="SUPFAM" id="SSF53706">
    <property type="entry name" value="Formate dehydrogenase/DMSO reductase, domains 1-3"/>
    <property type="match status" value="1"/>
</dbReference>
<dbReference type="GO" id="GO:0045333">
    <property type="term" value="P:cellular respiration"/>
    <property type="evidence" value="ECO:0007669"/>
    <property type="project" value="UniProtKB-ARBA"/>
</dbReference>
<keyword evidence="4" id="KW-0408">Iron</keyword>
<dbReference type="Pfam" id="PF01568">
    <property type="entry name" value="Molydop_binding"/>
    <property type="match status" value="1"/>
</dbReference>
<dbReference type="InterPro" id="IPR050123">
    <property type="entry name" value="Prok_molybdopt-oxidoreductase"/>
</dbReference>
<dbReference type="InterPro" id="IPR006963">
    <property type="entry name" value="Mopterin_OxRdtase_4Fe-4S_dom"/>
</dbReference>
<dbReference type="InterPro" id="IPR009010">
    <property type="entry name" value="Asp_de-COase-like_dom_sf"/>
</dbReference>
<dbReference type="Gene3D" id="2.20.25.90">
    <property type="entry name" value="ADC-like domains"/>
    <property type="match status" value="1"/>
</dbReference>
<evidence type="ECO:0000259" key="7">
    <source>
        <dbReference type="PROSITE" id="PS51669"/>
    </source>
</evidence>
<dbReference type="AlphaFoldDB" id="A0A7V8U8U5"/>
<dbReference type="Pfam" id="PF00384">
    <property type="entry name" value="Molybdopterin"/>
    <property type="match status" value="1"/>
</dbReference>
<proteinExistence type="predicted"/>
<dbReference type="PANTHER" id="PTHR43105:SF9">
    <property type="entry name" value="NADPH-FE(3+) OXIDOREDUCTASE SUBUNIT ALPHA"/>
    <property type="match status" value="1"/>
</dbReference>
<evidence type="ECO:0000256" key="1">
    <source>
        <dbReference type="ARBA" id="ARBA00022485"/>
    </source>
</evidence>
<evidence type="ECO:0000313" key="8">
    <source>
        <dbReference type="EMBL" id="MBA1374394.1"/>
    </source>
</evidence>
<evidence type="ECO:0000256" key="5">
    <source>
        <dbReference type="ARBA" id="ARBA00023014"/>
    </source>
</evidence>
<feature type="region of interest" description="Disordered" evidence="6">
    <location>
        <begin position="336"/>
        <end position="355"/>
    </location>
</feature>
<dbReference type="InterPro" id="IPR006657">
    <property type="entry name" value="MoPterin_dinucl-bd_dom"/>
</dbReference>
<accession>A0A7V8U8U5</accession>